<dbReference type="GO" id="GO:0005886">
    <property type="term" value="C:plasma membrane"/>
    <property type="evidence" value="ECO:0007669"/>
    <property type="project" value="UniProtKB-SubCell"/>
</dbReference>
<evidence type="ECO:0000256" key="6">
    <source>
        <dbReference type="ARBA" id="ARBA00023136"/>
    </source>
</evidence>
<comment type="subcellular location">
    <subcellularLocation>
        <location evidence="1">Cell inner membrane</location>
        <topology evidence="1">Multi-pass membrane protein</topology>
    </subcellularLocation>
</comment>
<comment type="caution">
    <text evidence="9">The sequence shown here is derived from an EMBL/GenBank/DDBJ whole genome shotgun (WGS) entry which is preliminary data.</text>
</comment>
<dbReference type="Pfam" id="PF01554">
    <property type="entry name" value="MatE"/>
    <property type="match status" value="2"/>
</dbReference>
<evidence type="ECO:0000313" key="9">
    <source>
        <dbReference type="EMBL" id="GGL98255.1"/>
    </source>
</evidence>
<feature type="transmembrane region" description="Helical" evidence="8">
    <location>
        <begin position="235"/>
        <end position="255"/>
    </location>
</feature>
<feature type="transmembrane region" description="Helical" evidence="8">
    <location>
        <begin position="267"/>
        <end position="293"/>
    </location>
</feature>
<feature type="region of interest" description="Disordered" evidence="7">
    <location>
        <begin position="1"/>
        <end position="24"/>
    </location>
</feature>
<dbReference type="InterPro" id="IPR052031">
    <property type="entry name" value="Membrane_Transporter-Flippase"/>
</dbReference>
<dbReference type="InterPro" id="IPR048279">
    <property type="entry name" value="MdtK-like"/>
</dbReference>
<keyword evidence="10" id="KW-1185">Reference proteome</keyword>
<accession>A0A917SUK2</accession>
<keyword evidence="6 8" id="KW-0472">Membrane</keyword>
<evidence type="ECO:0000256" key="8">
    <source>
        <dbReference type="SAM" id="Phobius"/>
    </source>
</evidence>
<keyword evidence="5 8" id="KW-1133">Transmembrane helix</keyword>
<evidence type="ECO:0000256" key="7">
    <source>
        <dbReference type="SAM" id="MobiDB-lite"/>
    </source>
</evidence>
<keyword evidence="2" id="KW-0813">Transport</keyword>
<keyword evidence="4 8" id="KW-0812">Transmembrane</keyword>
<dbReference type="PANTHER" id="PTHR43549">
    <property type="entry name" value="MULTIDRUG RESISTANCE PROTEIN YPNP-RELATED"/>
    <property type="match status" value="1"/>
</dbReference>
<reference evidence="9" key="2">
    <citation type="submission" date="2020-09" db="EMBL/GenBank/DDBJ databases">
        <authorList>
            <person name="Sun Q."/>
            <person name="Zhou Y."/>
        </authorList>
    </citation>
    <scope>NUCLEOTIDE SEQUENCE</scope>
    <source>
        <strain evidence="9">CGMCC 1.6293</strain>
    </source>
</reference>
<keyword evidence="3" id="KW-1003">Cell membrane</keyword>
<dbReference type="PIRSF" id="PIRSF006603">
    <property type="entry name" value="DinF"/>
    <property type="match status" value="1"/>
</dbReference>
<evidence type="ECO:0000313" key="10">
    <source>
        <dbReference type="Proteomes" id="UP000649829"/>
    </source>
</evidence>
<proteinExistence type="predicted"/>
<gene>
    <name evidence="9" type="ORF">GCM10011534_20330</name>
</gene>
<feature type="transmembrane region" description="Helical" evidence="8">
    <location>
        <begin position="122"/>
        <end position="148"/>
    </location>
</feature>
<evidence type="ECO:0000256" key="1">
    <source>
        <dbReference type="ARBA" id="ARBA00004429"/>
    </source>
</evidence>
<feature type="transmembrane region" description="Helical" evidence="8">
    <location>
        <begin position="345"/>
        <end position="369"/>
    </location>
</feature>
<feature type="transmembrane region" description="Helical" evidence="8">
    <location>
        <begin position="67"/>
        <end position="86"/>
    </location>
</feature>
<evidence type="ECO:0000256" key="4">
    <source>
        <dbReference type="ARBA" id="ARBA00022692"/>
    </source>
</evidence>
<evidence type="ECO:0000256" key="2">
    <source>
        <dbReference type="ARBA" id="ARBA00022448"/>
    </source>
</evidence>
<feature type="transmembrane region" description="Helical" evidence="8">
    <location>
        <begin position="313"/>
        <end position="333"/>
    </location>
</feature>
<dbReference type="GO" id="GO:0015297">
    <property type="term" value="F:antiporter activity"/>
    <property type="evidence" value="ECO:0007669"/>
    <property type="project" value="InterPro"/>
</dbReference>
<feature type="transmembrane region" description="Helical" evidence="8">
    <location>
        <begin position="191"/>
        <end position="215"/>
    </location>
</feature>
<organism evidence="9 10">
    <name type="scientific">Pseudooceanicola nanhaiensis</name>
    <dbReference type="NCBI Taxonomy" id="375761"/>
    <lineage>
        <taxon>Bacteria</taxon>
        <taxon>Pseudomonadati</taxon>
        <taxon>Pseudomonadota</taxon>
        <taxon>Alphaproteobacteria</taxon>
        <taxon>Rhodobacterales</taxon>
        <taxon>Paracoccaceae</taxon>
        <taxon>Pseudooceanicola</taxon>
    </lineage>
</organism>
<sequence length="483" mass="48674">MGSLLELTGPETHPEAPMTQSHTNARRLKRAHAMLNGPVTGTLAKLAAPNVIGMLATVLVSVAEGTWAALLGVEALATVALVFPFVMLTQTLAGGAFGGSTSAAVARALGAGDETRAGRIAFHALMIAVMAGAVLAVVFLSFGAGIFTALGGRGDILDDALAWGAVFFPGAVLVWLSQISASVMRGTGNMLLPSLSLVAMSVISATCSGAFALGWGPLPALGVPGLALGLLTGHGVVTILILLYFAAGGLGFPVFADLRPARALFGAILRVAMVAALSPVQTILTTLVVTGFVARFGAEALAGYGLGARLEFLMIPITFGFGTAATAMVGTNIGAGNVPRARTVAWTAAGMAAALVAGIGFAVAIMPDLWLGLFLDDLAGPVHASAEGYLRIVTPFYGFLAIGLALYFASQGAGRVFWPVMAASARLAVVVAGGVVVIGAGGTLGALYAVIAVAMVGYGLLTALAVLKGDWRPDLPAARPAAR</sequence>
<dbReference type="EMBL" id="BMLF01000001">
    <property type="protein sequence ID" value="GGL98255.1"/>
    <property type="molecule type" value="Genomic_DNA"/>
</dbReference>
<protein>
    <submittedName>
        <fullName evidence="9">Cation efflux system protein</fullName>
    </submittedName>
</protein>
<reference evidence="9" key="1">
    <citation type="journal article" date="2014" name="Int. J. Syst. Evol. Microbiol.">
        <title>Complete genome sequence of Corynebacterium casei LMG S-19264T (=DSM 44701T), isolated from a smear-ripened cheese.</title>
        <authorList>
            <consortium name="US DOE Joint Genome Institute (JGI-PGF)"/>
            <person name="Walter F."/>
            <person name="Albersmeier A."/>
            <person name="Kalinowski J."/>
            <person name="Ruckert C."/>
        </authorList>
    </citation>
    <scope>NUCLEOTIDE SEQUENCE</scope>
    <source>
        <strain evidence="9">CGMCC 1.6293</strain>
    </source>
</reference>
<evidence type="ECO:0000256" key="5">
    <source>
        <dbReference type="ARBA" id="ARBA00022989"/>
    </source>
</evidence>
<dbReference type="Proteomes" id="UP000649829">
    <property type="component" value="Unassembled WGS sequence"/>
</dbReference>
<dbReference type="AlphaFoldDB" id="A0A917SUK2"/>
<feature type="transmembrane region" description="Helical" evidence="8">
    <location>
        <begin position="416"/>
        <end position="440"/>
    </location>
</feature>
<name>A0A917SUK2_9RHOB</name>
<feature type="transmembrane region" description="Helical" evidence="8">
    <location>
        <begin position="446"/>
        <end position="467"/>
    </location>
</feature>
<evidence type="ECO:0000256" key="3">
    <source>
        <dbReference type="ARBA" id="ARBA00022475"/>
    </source>
</evidence>
<dbReference type="InterPro" id="IPR002528">
    <property type="entry name" value="MATE_fam"/>
</dbReference>
<feature type="transmembrane region" description="Helical" evidence="8">
    <location>
        <begin position="389"/>
        <end position="409"/>
    </location>
</feature>
<dbReference type="PANTHER" id="PTHR43549:SF3">
    <property type="entry name" value="MULTIDRUG RESISTANCE PROTEIN YPNP-RELATED"/>
    <property type="match status" value="1"/>
</dbReference>
<feature type="transmembrane region" description="Helical" evidence="8">
    <location>
        <begin position="160"/>
        <end position="179"/>
    </location>
</feature>
<dbReference type="GO" id="GO:0042910">
    <property type="term" value="F:xenobiotic transmembrane transporter activity"/>
    <property type="evidence" value="ECO:0007669"/>
    <property type="project" value="InterPro"/>
</dbReference>